<dbReference type="Proteomes" id="UP000244571">
    <property type="component" value="Chromosome"/>
</dbReference>
<dbReference type="InterPro" id="IPR036265">
    <property type="entry name" value="HIT-like_sf"/>
</dbReference>
<accession>A0A2R4XL68</accession>
<dbReference type="PANTHER" id="PTHR42997:SF1">
    <property type="entry name" value="AP-4-A PHOSPHORYLASE"/>
    <property type="match status" value="1"/>
</dbReference>
<dbReference type="PROSITE" id="PS51084">
    <property type="entry name" value="HIT_2"/>
    <property type="match status" value="1"/>
</dbReference>
<dbReference type="PIRSF" id="PIRSF000714">
    <property type="entry name" value="HIT"/>
    <property type="match status" value="1"/>
</dbReference>
<evidence type="ECO:0000313" key="3">
    <source>
        <dbReference type="EMBL" id="AWB34550.1"/>
    </source>
</evidence>
<feature type="short sequence motif" description="Histidine triad motif" evidence="1">
    <location>
        <begin position="90"/>
        <end position="94"/>
    </location>
</feature>
<dbReference type="SUPFAM" id="SSF54197">
    <property type="entry name" value="HIT-like"/>
    <property type="match status" value="1"/>
</dbReference>
<evidence type="ECO:0000313" key="4">
    <source>
        <dbReference type="Proteomes" id="UP000244571"/>
    </source>
</evidence>
<feature type="domain" description="HIT" evidence="2">
    <location>
        <begin position="4"/>
        <end position="105"/>
    </location>
</feature>
<reference evidence="3 4" key="1">
    <citation type="submission" date="2018-04" db="EMBL/GenBank/DDBJ databases">
        <title>Bordetella sp. HZ20 isolated from seawater.</title>
        <authorList>
            <person name="Sun C."/>
        </authorList>
    </citation>
    <scope>NUCLEOTIDE SEQUENCE [LARGE SCALE GENOMIC DNA]</scope>
    <source>
        <strain evidence="3 4">HZ20</strain>
    </source>
</reference>
<dbReference type="Gene3D" id="3.30.428.10">
    <property type="entry name" value="HIT-like"/>
    <property type="match status" value="1"/>
</dbReference>
<organism evidence="3 4">
    <name type="scientific">Orrella marina</name>
    <dbReference type="NCBI Taxonomy" id="2163011"/>
    <lineage>
        <taxon>Bacteria</taxon>
        <taxon>Pseudomonadati</taxon>
        <taxon>Pseudomonadota</taxon>
        <taxon>Betaproteobacteria</taxon>
        <taxon>Burkholderiales</taxon>
        <taxon>Alcaligenaceae</taxon>
        <taxon>Orrella</taxon>
    </lineage>
</organism>
<gene>
    <name evidence="3" type="ORF">DBV39_13450</name>
</gene>
<dbReference type="EMBL" id="CP028901">
    <property type="protein sequence ID" value="AWB34550.1"/>
    <property type="molecule type" value="Genomic_DNA"/>
</dbReference>
<dbReference type="OrthoDB" id="9799145at2"/>
<evidence type="ECO:0000256" key="1">
    <source>
        <dbReference type="PROSITE-ProRule" id="PRU00464"/>
    </source>
</evidence>
<name>A0A2R4XL68_9BURK</name>
<dbReference type="RefSeq" id="WP_108621966.1">
    <property type="nucleotide sequence ID" value="NZ_CP028901.1"/>
</dbReference>
<sequence length="149" mass="16796">MTETHCELCQTEGGQVLVRARLWRIIDAGDPVFAGFTRVVWNAHVKEMTDLDSDSQARLIAIVLRVERVMRETLEPHKINLASLGNQVAHLHWHVIPRWEDDLAFPAPIWNAPAPGPDKATLAGLRSATVNSRLSDYHQALINEFQNET</sequence>
<keyword evidence="4" id="KW-1185">Reference proteome</keyword>
<proteinExistence type="predicted"/>
<dbReference type="KEGG" id="boz:DBV39_13450"/>
<dbReference type="PANTHER" id="PTHR42997">
    <property type="entry name" value="HIT FAMILY HYDROLASE"/>
    <property type="match status" value="1"/>
</dbReference>
<dbReference type="InterPro" id="IPR026026">
    <property type="entry name" value="HIT_Hint"/>
</dbReference>
<dbReference type="AlphaFoldDB" id="A0A2R4XL68"/>
<dbReference type="InterPro" id="IPR011146">
    <property type="entry name" value="HIT-like"/>
</dbReference>
<evidence type="ECO:0000259" key="2">
    <source>
        <dbReference type="PROSITE" id="PS51084"/>
    </source>
</evidence>
<protein>
    <recommendedName>
        <fullName evidence="2">HIT domain-containing protein</fullName>
    </recommendedName>
</protein>
<dbReference type="Pfam" id="PF01230">
    <property type="entry name" value="HIT"/>
    <property type="match status" value="1"/>
</dbReference>
<dbReference type="GO" id="GO:0003824">
    <property type="term" value="F:catalytic activity"/>
    <property type="evidence" value="ECO:0007669"/>
    <property type="project" value="InterPro"/>
</dbReference>
<dbReference type="InterPro" id="IPR052908">
    <property type="entry name" value="AP-4-A_phosphorylase"/>
</dbReference>